<feature type="domain" description="Glycosyl transferase family 1" evidence="1">
    <location>
        <begin position="178"/>
        <end position="351"/>
    </location>
</feature>
<organism evidence="3 4">
    <name type="scientific">candidate division MSBL1 archaeon SCGC-AAA261F19</name>
    <dbReference type="NCBI Taxonomy" id="1698275"/>
    <lineage>
        <taxon>Archaea</taxon>
        <taxon>Methanobacteriati</taxon>
        <taxon>Methanobacteriota</taxon>
        <taxon>candidate division MSBL1</taxon>
    </lineage>
</organism>
<evidence type="ECO:0000313" key="3">
    <source>
        <dbReference type="EMBL" id="KXB03842.1"/>
    </source>
</evidence>
<dbReference type="GO" id="GO:0016757">
    <property type="term" value="F:glycosyltransferase activity"/>
    <property type="evidence" value="ECO:0007669"/>
    <property type="project" value="InterPro"/>
</dbReference>
<dbReference type="InterPro" id="IPR028098">
    <property type="entry name" value="Glyco_trans_4-like_N"/>
</dbReference>
<name>A0A133VBL1_9EURY</name>
<dbReference type="CDD" id="cd03801">
    <property type="entry name" value="GT4_PimA-like"/>
    <property type="match status" value="1"/>
</dbReference>
<dbReference type="SUPFAM" id="SSF53756">
    <property type="entry name" value="UDP-Glycosyltransferase/glycogen phosphorylase"/>
    <property type="match status" value="1"/>
</dbReference>
<dbReference type="EMBL" id="LHXZ01000002">
    <property type="protein sequence ID" value="KXB03842.1"/>
    <property type="molecule type" value="Genomic_DNA"/>
</dbReference>
<dbReference type="InterPro" id="IPR001296">
    <property type="entry name" value="Glyco_trans_1"/>
</dbReference>
<reference evidence="3 4" key="1">
    <citation type="journal article" date="2016" name="Sci. Rep.">
        <title>Metabolic traits of an uncultured archaeal lineage -MSBL1- from brine pools of the Red Sea.</title>
        <authorList>
            <person name="Mwirichia R."/>
            <person name="Alam I."/>
            <person name="Rashid M."/>
            <person name="Vinu M."/>
            <person name="Ba-Alawi W."/>
            <person name="Anthony Kamau A."/>
            <person name="Kamanda Ngugi D."/>
            <person name="Goker M."/>
            <person name="Klenk H.P."/>
            <person name="Bajic V."/>
            <person name="Stingl U."/>
        </authorList>
    </citation>
    <scope>NUCLEOTIDE SEQUENCE [LARGE SCALE GENOMIC DNA]</scope>
    <source>
        <strain evidence="3">SCGC-AAA261F19</strain>
    </source>
</reference>
<dbReference type="InterPro" id="IPR050194">
    <property type="entry name" value="Glycosyltransferase_grp1"/>
</dbReference>
<dbReference type="Proteomes" id="UP000070565">
    <property type="component" value="Unassembled WGS sequence"/>
</dbReference>
<dbReference type="Gene3D" id="3.40.50.2000">
    <property type="entry name" value="Glycogen Phosphorylase B"/>
    <property type="match status" value="2"/>
</dbReference>
<keyword evidence="4" id="KW-1185">Reference proteome</keyword>
<dbReference type="PANTHER" id="PTHR45947:SF15">
    <property type="entry name" value="TEICHURONIC ACID BIOSYNTHESIS GLYCOSYLTRANSFERASE TUAC-RELATED"/>
    <property type="match status" value="1"/>
</dbReference>
<feature type="domain" description="Glycosyltransferase subfamily 4-like N-terminal" evidence="2">
    <location>
        <begin position="15"/>
        <end position="171"/>
    </location>
</feature>
<evidence type="ECO:0000313" key="4">
    <source>
        <dbReference type="Proteomes" id="UP000070565"/>
    </source>
</evidence>
<evidence type="ECO:0000259" key="1">
    <source>
        <dbReference type="Pfam" id="PF00534"/>
    </source>
</evidence>
<dbReference type="AlphaFoldDB" id="A0A133VBL1"/>
<accession>A0A133VBL1</accession>
<evidence type="ECO:0000259" key="2">
    <source>
        <dbReference type="Pfam" id="PF13439"/>
    </source>
</evidence>
<gene>
    <name evidence="3" type="ORF">AKJ45_00275</name>
</gene>
<protein>
    <recommendedName>
        <fullName evidence="5">Glycosyl transferase family 1</fullName>
    </recommendedName>
</protein>
<comment type="caution">
    <text evidence="3">The sequence shown here is derived from an EMBL/GenBank/DDBJ whole genome shotgun (WGS) entry which is preliminary data.</text>
</comment>
<dbReference type="PANTHER" id="PTHR45947">
    <property type="entry name" value="SULFOQUINOVOSYL TRANSFERASE SQD2"/>
    <property type="match status" value="1"/>
</dbReference>
<dbReference type="Pfam" id="PF00534">
    <property type="entry name" value="Glycos_transf_1"/>
    <property type="match status" value="1"/>
</dbReference>
<proteinExistence type="predicted"/>
<evidence type="ECO:0008006" key="5">
    <source>
        <dbReference type="Google" id="ProtNLM"/>
    </source>
</evidence>
<sequence>MRILLVTTDYPPKKGGIETLTVNLERGLRELGHEVEVLHLDPRTHVEELRLNDYLPSPPTLDKYFLQPKFLQPSSFYTFYNLVYRRVKEIQSRLDPELVHMMHVHTYPAIYAQDGPTVLSCHATEVRDTFPVREALRNATVVHSVSEYTASLTRKIVPREVNVIYPGIQIDKYGKGSSDKLQIVSVARLEERKNLTSILKAIRLLPDPLRKDLSYKIVGDGPQKERLEDMRKKLGLKSVSFLGEISEVRKREILSESRLFVLCPLELHHRSGKISGGYENWVDAEGFGIVFIEANASGLPVIASREGGVPEAVGEGGILIDEPKNPKVIADALLRVLKNEEMYRSLKEDALERSRNFSYDRMARRFVRLYKRAVE</sequence>
<dbReference type="Pfam" id="PF13439">
    <property type="entry name" value="Glyco_transf_4"/>
    <property type="match status" value="1"/>
</dbReference>